<accession>A0ABZ3F335</accession>
<dbReference type="Proteomes" id="UP001451571">
    <property type="component" value="Chromosome"/>
</dbReference>
<dbReference type="Pfam" id="PF02517">
    <property type="entry name" value="Rce1-like"/>
    <property type="match status" value="1"/>
</dbReference>
<keyword evidence="1" id="KW-0472">Membrane</keyword>
<organism evidence="3 4">
    <name type="scientific">Kineothrix sedimenti</name>
    <dbReference type="NCBI Taxonomy" id="3123317"/>
    <lineage>
        <taxon>Bacteria</taxon>
        <taxon>Bacillati</taxon>
        <taxon>Bacillota</taxon>
        <taxon>Clostridia</taxon>
        <taxon>Lachnospirales</taxon>
        <taxon>Lachnospiraceae</taxon>
        <taxon>Kineothrix</taxon>
    </lineage>
</organism>
<feature type="transmembrane region" description="Helical" evidence="1">
    <location>
        <begin position="45"/>
        <end position="68"/>
    </location>
</feature>
<name>A0ABZ3F335_9FIRM</name>
<dbReference type="InterPro" id="IPR003675">
    <property type="entry name" value="Rce1/LyrA-like_dom"/>
</dbReference>
<keyword evidence="4" id="KW-1185">Reference proteome</keyword>
<dbReference type="EMBL" id="CP146256">
    <property type="protein sequence ID" value="XAH76219.1"/>
    <property type="molecule type" value="Genomic_DNA"/>
</dbReference>
<evidence type="ECO:0000313" key="4">
    <source>
        <dbReference type="Proteomes" id="UP001451571"/>
    </source>
</evidence>
<feature type="transmembrane region" description="Helical" evidence="1">
    <location>
        <begin position="230"/>
        <end position="249"/>
    </location>
</feature>
<feature type="transmembrane region" description="Helical" evidence="1">
    <location>
        <begin position="89"/>
        <end position="113"/>
    </location>
</feature>
<evidence type="ECO:0000259" key="2">
    <source>
        <dbReference type="Pfam" id="PF02517"/>
    </source>
</evidence>
<keyword evidence="1" id="KW-0812">Transmembrane</keyword>
<gene>
    <name evidence="3" type="ORF">V6984_10820</name>
</gene>
<keyword evidence="1" id="KW-1133">Transmembrane helix</keyword>
<reference evidence="3 4" key="1">
    <citation type="submission" date="2024-02" db="EMBL/GenBank/DDBJ databases">
        <title>Bacterial strain from lacustrine sediment.</title>
        <authorList>
            <person name="Petit C."/>
            <person name="Fadhlaoui K."/>
        </authorList>
    </citation>
    <scope>NUCLEOTIDE SEQUENCE [LARGE SCALE GENOMIC DNA]</scope>
    <source>
        <strain evidence="3 4">IPX-CK</strain>
    </source>
</reference>
<dbReference type="EC" id="3.4.-.-" evidence="3"/>
<evidence type="ECO:0000256" key="1">
    <source>
        <dbReference type="SAM" id="Phobius"/>
    </source>
</evidence>
<feature type="domain" description="CAAX prenyl protease 2/Lysostaphin resistance protein A-like" evidence="2">
    <location>
        <begin position="154"/>
        <end position="239"/>
    </location>
</feature>
<dbReference type="GO" id="GO:0016787">
    <property type="term" value="F:hydrolase activity"/>
    <property type="evidence" value="ECO:0007669"/>
    <property type="project" value="UniProtKB-KW"/>
</dbReference>
<dbReference type="RefSeq" id="WP_342759794.1">
    <property type="nucleotide sequence ID" value="NZ_CP146256.1"/>
</dbReference>
<feature type="transmembrane region" description="Helical" evidence="1">
    <location>
        <begin position="183"/>
        <end position="201"/>
    </location>
</feature>
<proteinExistence type="predicted"/>
<feature type="transmembrane region" description="Helical" evidence="1">
    <location>
        <begin position="148"/>
        <end position="171"/>
    </location>
</feature>
<feature type="transmembrane region" description="Helical" evidence="1">
    <location>
        <begin position="17"/>
        <end position="39"/>
    </location>
</feature>
<sequence length="251" mass="29222">METINADIQKEISLPRLLCYIFIPTSLLTAVYIFIGFLQNKIPSLLLFFLLAVFILFPIELGIVLYSSKKEYGSYSLKSSFLFHNRMSWWKILLYGFFLFAFAGIMSVTIAPLENLLFAPVSNRLAPLIPVYFDWTNIEYLKQYPNDILILTCIGYFILNVIVGPIIEELFFRGYLTSKIRRFGAFAPLIITMLFSLYHLWLPFNNLFRIFVFLPASFIAWKKKNIYISITFHCMCNLFSTISFITAVYSI</sequence>
<protein>
    <submittedName>
        <fullName evidence="3">CPBP family intramembrane glutamic endopeptidase</fullName>
        <ecNumber evidence="3">3.4.-.-</ecNumber>
    </submittedName>
</protein>
<evidence type="ECO:0000313" key="3">
    <source>
        <dbReference type="EMBL" id="XAH76219.1"/>
    </source>
</evidence>
<keyword evidence="3" id="KW-0378">Hydrolase</keyword>